<dbReference type="Proteomes" id="UP000887574">
    <property type="component" value="Unplaced"/>
</dbReference>
<dbReference type="InterPro" id="IPR019322">
    <property type="entry name" value="TIMM29"/>
</dbReference>
<reference evidence="2" key="1">
    <citation type="submission" date="2022-11" db="UniProtKB">
        <authorList>
            <consortium name="WormBaseParasite"/>
        </authorList>
    </citation>
    <scope>IDENTIFICATION</scope>
</reference>
<name>A0A915CS68_9BILA</name>
<dbReference type="Pfam" id="PF10171">
    <property type="entry name" value="Tim29"/>
    <property type="match status" value="1"/>
</dbReference>
<sequence>MTSIQQAQTSAESPMPSTFADINVGFGTDGGKKTEKRNLIQRAGFRVADYVKTIARDYNIVLKDFALESRRRPLKTIVMAGLLAGSFYALKTNPDERQLRAHLVDLRLQMALLPPSIHSTKADAELERMTNLLNKDRLDIYNCWLFSLVVQRPYDRKNKMYETHDPNLRKWPWTELYENLVDFGAFNRFWGLYRSFVDYDIREEEFEGKAE</sequence>
<dbReference type="GO" id="GO:0042721">
    <property type="term" value="C:TIM22 mitochondrial import inner membrane insertion complex"/>
    <property type="evidence" value="ECO:0007669"/>
    <property type="project" value="InterPro"/>
</dbReference>
<dbReference type="GO" id="GO:0045039">
    <property type="term" value="P:protein insertion into mitochondrial inner membrane"/>
    <property type="evidence" value="ECO:0007669"/>
    <property type="project" value="TreeGrafter"/>
</dbReference>
<dbReference type="PANTHER" id="PTHR21435:SF1">
    <property type="entry name" value="MITOCHONDRIAL IMPORT INNER MEMBRANE TRANSLOCASE SUBUNIT TIM29"/>
    <property type="match status" value="1"/>
</dbReference>
<evidence type="ECO:0000313" key="1">
    <source>
        <dbReference type="Proteomes" id="UP000887574"/>
    </source>
</evidence>
<keyword evidence="1" id="KW-1185">Reference proteome</keyword>
<accession>A0A915CS68</accession>
<proteinExistence type="predicted"/>
<evidence type="ECO:0000313" key="2">
    <source>
        <dbReference type="WBParaSite" id="jg11908"/>
    </source>
</evidence>
<dbReference type="AlphaFoldDB" id="A0A915CS68"/>
<dbReference type="PANTHER" id="PTHR21435">
    <property type="entry name" value="MITOCHONDRIAL IMPORT INNER MEMBRANE TRANSLOCASE SUBUNIT TIM29"/>
    <property type="match status" value="1"/>
</dbReference>
<dbReference type="WBParaSite" id="jg11908">
    <property type="protein sequence ID" value="jg11908"/>
    <property type="gene ID" value="jg11908"/>
</dbReference>
<organism evidence="1 2">
    <name type="scientific">Ditylenchus dipsaci</name>
    <dbReference type="NCBI Taxonomy" id="166011"/>
    <lineage>
        <taxon>Eukaryota</taxon>
        <taxon>Metazoa</taxon>
        <taxon>Ecdysozoa</taxon>
        <taxon>Nematoda</taxon>
        <taxon>Chromadorea</taxon>
        <taxon>Rhabditida</taxon>
        <taxon>Tylenchina</taxon>
        <taxon>Tylenchomorpha</taxon>
        <taxon>Sphaerularioidea</taxon>
        <taxon>Anguinidae</taxon>
        <taxon>Anguininae</taxon>
        <taxon>Ditylenchus</taxon>
    </lineage>
</organism>
<protein>
    <submittedName>
        <fullName evidence="2">Uncharacterized protein</fullName>
    </submittedName>
</protein>